<dbReference type="EMBL" id="JBHLWN010000105">
    <property type="protein sequence ID" value="MFC0215870.1"/>
    <property type="molecule type" value="Genomic_DNA"/>
</dbReference>
<comment type="caution">
    <text evidence="5">The sequence shown here is derived from an EMBL/GenBank/DDBJ whole genome shotgun (WGS) entry which is preliminary data.</text>
</comment>
<proteinExistence type="inferred from homology"/>
<evidence type="ECO:0000256" key="2">
    <source>
        <dbReference type="ARBA" id="ARBA00022679"/>
    </source>
</evidence>
<keyword evidence="6" id="KW-1185">Reference proteome</keyword>
<comment type="similarity">
    <text evidence="1">Belongs to the thiolase-like superfamily. Chalcone/stilbene synthases family.</text>
</comment>
<protein>
    <submittedName>
        <fullName evidence="5">Type III polyketide synthase</fullName>
    </submittedName>
</protein>
<dbReference type="InterPro" id="IPR016039">
    <property type="entry name" value="Thiolase-like"/>
</dbReference>
<dbReference type="Pfam" id="PF02797">
    <property type="entry name" value="Chal_sti_synt_C"/>
    <property type="match status" value="1"/>
</dbReference>
<feature type="domain" description="Chalcone/stilbene synthase C-terminal" evidence="4">
    <location>
        <begin position="238"/>
        <end position="370"/>
    </location>
</feature>
<dbReference type="Pfam" id="PF00195">
    <property type="entry name" value="Chal_sti_synt_N"/>
    <property type="match status" value="1"/>
</dbReference>
<accession>A0ABV6DT93</accession>
<feature type="domain" description="Chalcone/stilbene synthase N-terminal" evidence="3">
    <location>
        <begin position="3"/>
        <end position="218"/>
    </location>
</feature>
<dbReference type="PANTHER" id="PTHR11877:SF46">
    <property type="entry name" value="TYPE III POLYKETIDE SYNTHASE A"/>
    <property type="match status" value="1"/>
</dbReference>
<gene>
    <name evidence="5" type="ORF">ACFFK0_26080</name>
</gene>
<evidence type="ECO:0000313" key="5">
    <source>
        <dbReference type="EMBL" id="MFC0215870.1"/>
    </source>
</evidence>
<evidence type="ECO:0000313" key="6">
    <source>
        <dbReference type="Proteomes" id="UP001589776"/>
    </source>
</evidence>
<name>A0ABV6DT93_9BACL</name>
<dbReference type="RefSeq" id="WP_377473473.1">
    <property type="nucleotide sequence ID" value="NZ_JBHLWN010000105.1"/>
</dbReference>
<keyword evidence="2" id="KW-0808">Transferase</keyword>
<evidence type="ECO:0000256" key="1">
    <source>
        <dbReference type="ARBA" id="ARBA00005531"/>
    </source>
</evidence>
<dbReference type="InterPro" id="IPR001099">
    <property type="entry name" value="Chalcone/stilbene_synt_N"/>
</dbReference>
<dbReference type="PANTHER" id="PTHR11877">
    <property type="entry name" value="HYDROXYMETHYLGLUTARYL-COA SYNTHASE"/>
    <property type="match status" value="1"/>
</dbReference>
<dbReference type="InterPro" id="IPR012328">
    <property type="entry name" value="Chalcone/stilbene_synt_C"/>
</dbReference>
<reference evidence="5 6" key="1">
    <citation type="submission" date="2024-09" db="EMBL/GenBank/DDBJ databases">
        <authorList>
            <person name="Sun Q."/>
            <person name="Mori K."/>
        </authorList>
    </citation>
    <scope>NUCLEOTIDE SEQUENCE [LARGE SCALE GENOMIC DNA]</scope>
    <source>
        <strain evidence="5 6">CCM 7759</strain>
    </source>
</reference>
<dbReference type="InterPro" id="IPR011141">
    <property type="entry name" value="Polyketide_synthase_type-III"/>
</dbReference>
<sequence length="379" mass="40341">MEQEQGAAAIVGMGTALPAYKVDQEEAAERLARAAAGQAEADRWVRRLFRQSAVRTRYTCEPSFLRDSERCDFLPGTPQHRVPTTAMRGQLYREHALPLAAAAAKRAMDDAGVRSEDITHLLAVSCTGLHIPGIDAELVRALELRPDVERLPLYFLGCAAGLKAIGIAGELVRHDPAAKALVVCVELCTLHVQPAGERHELVAAAMFGDGAAACVVGAADDALPAGGTFRLGAKRSVLLPDGADAMTWTVGNTGFELFLSPRIPELLGLYAGAELERLGVYAPGVDLWAVHPGGRAILDTVQSLWGLSGEQLAASRTVLRNYGNLSSATILFVLDQLRRDLSENGGLRHGEAGVAMAFGPGLTVELLQIRFEAPKGAVR</sequence>
<organism evidence="5 6">
    <name type="scientific">Paenibacillus chartarius</name>
    <dbReference type="NCBI Taxonomy" id="747481"/>
    <lineage>
        <taxon>Bacteria</taxon>
        <taxon>Bacillati</taxon>
        <taxon>Bacillota</taxon>
        <taxon>Bacilli</taxon>
        <taxon>Bacillales</taxon>
        <taxon>Paenibacillaceae</taxon>
        <taxon>Paenibacillus</taxon>
    </lineage>
</organism>
<evidence type="ECO:0000259" key="4">
    <source>
        <dbReference type="Pfam" id="PF02797"/>
    </source>
</evidence>
<dbReference type="Gene3D" id="3.40.47.10">
    <property type="match status" value="2"/>
</dbReference>
<dbReference type="PIRSF" id="PIRSF000451">
    <property type="entry name" value="PKS_III"/>
    <property type="match status" value="1"/>
</dbReference>
<evidence type="ECO:0000259" key="3">
    <source>
        <dbReference type="Pfam" id="PF00195"/>
    </source>
</evidence>
<dbReference type="CDD" id="cd00831">
    <property type="entry name" value="CHS_like"/>
    <property type="match status" value="1"/>
</dbReference>
<dbReference type="Proteomes" id="UP001589776">
    <property type="component" value="Unassembled WGS sequence"/>
</dbReference>
<dbReference type="SUPFAM" id="SSF53901">
    <property type="entry name" value="Thiolase-like"/>
    <property type="match status" value="1"/>
</dbReference>